<accession>A0ABQ2WFV0</accession>
<keyword evidence="1" id="KW-0732">Signal</keyword>
<dbReference type="RefSeq" id="WP_189480715.1">
    <property type="nucleotide sequence ID" value="NZ_BMYR01000002.1"/>
</dbReference>
<gene>
    <name evidence="2" type="ORF">GCM10008111_07910</name>
</gene>
<protein>
    <recommendedName>
        <fullName evidence="4">Secreted protein</fullName>
    </recommendedName>
</protein>
<evidence type="ECO:0008006" key="4">
    <source>
        <dbReference type="Google" id="ProtNLM"/>
    </source>
</evidence>
<dbReference type="EMBL" id="BMYR01000002">
    <property type="protein sequence ID" value="GGW54115.1"/>
    <property type="molecule type" value="Genomic_DNA"/>
</dbReference>
<dbReference type="Proteomes" id="UP000634667">
    <property type="component" value="Unassembled WGS sequence"/>
</dbReference>
<comment type="caution">
    <text evidence="2">The sequence shown here is derived from an EMBL/GenBank/DDBJ whole genome shotgun (WGS) entry which is preliminary data.</text>
</comment>
<organism evidence="2 3">
    <name type="scientific">Alishewanella tabrizica</name>
    <dbReference type="NCBI Taxonomy" id="671278"/>
    <lineage>
        <taxon>Bacteria</taxon>
        <taxon>Pseudomonadati</taxon>
        <taxon>Pseudomonadota</taxon>
        <taxon>Gammaproteobacteria</taxon>
        <taxon>Alteromonadales</taxon>
        <taxon>Alteromonadaceae</taxon>
        <taxon>Alishewanella</taxon>
    </lineage>
</organism>
<evidence type="ECO:0000313" key="3">
    <source>
        <dbReference type="Proteomes" id="UP000634667"/>
    </source>
</evidence>
<keyword evidence="3" id="KW-1185">Reference proteome</keyword>
<name>A0ABQ2WFV0_9ALTE</name>
<feature type="signal peptide" evidence="1">
    <location>
        <begin position="1"/>
        <end position="21"/>
    </location>
</feature>
<feature type="chain" id="PRO_5046338095" description="Secreted protein" evidence="1">
    <location>
        <begin position="22"/>
        <end position="105"/>
    </location>
</feature>
<reference evidence="3" key="1">
    <citation type="journal article" date="2019" name="Int. J. Syst. Evol. Microbiol.">
        <title>The Global Catalogue of Microorganisms (GCM) 10K type strain sequencing project: providing services to taxonomists for standard genome sequencing and annotation.</title>
        <authorList>
            <consortium name="The Broad Institute Genomics Platform"/>
            <consortium name="The Broad Institute Genome Sequencing Center for Infectious Disease"/>
            <person name="Wu L."/>
            <person name="Ma J."/>
        </authorList>
    </citation>
    <scope>NUCLEOTIDE SEQUENCE [LARGE SCALE GENOMIC DNA]</scope>
    <source>
        <strain evidence="3">KCTC 23723</strain>
    </source>
</reference>
<evidence type="ECO:0000256" key="1">
    <source>
        <dbReference type="SAM" id="SignalP"/>
    </source>
</evidence>
<proteinExistence type="predicted"/>
<sequence>MLRVLLIIFMTLILSTPAAIARDNVACIQAENRTKACPHQLYRAMQLPGMTQPALRCICVTDFASLLKAPTSPEQRLEQLRLKQQFTQQLQHDIEPILEVLKRER</sequence>
<evidence type="ECO:0000313" key="2">
    <source>
        <dbReference type="EMBL" id="GGW54115.1"/>
    </source>
</evidence>